<dbReference type="PROSITE" id="PS51918">
    <property type="entry name" value="RADICAL_SAM"/>
    <property type="match status" value="1"/>
</dbReference>
<evidence type="ECO:0000256" key="9">
    <source>
        <dbReference type="ARBA" id="ARBA00023186"/>
    </source>
</evidence>
<evidence type="ECO:0000256" key="7">
    <source>
        <dbReference type="ARBA" id="ARBA00023004"/>
    </source>
</evidence>
<name>A0ABX2TN66_9PROT</name>
<keyword evidence="9 10" id="KW-0143">Chaperone</keyword>
<keyword evidence="10" id="KW-0004">4Fe-4S</keyword>
<keyword evidence="8 10" id="KW-0411">Iron-sulfur</keyword>
<dbReference type="PANTHER" id="PTHR13932">
    <property type="entry name" value="COPROPORPHYRINIGEN III OXIDASE"/>
    <property type="match status" value="1"/>
</dbReference>
<dbReference type="InterPro" id="IPR007197">
    <property type="entry name" value="rSAM"/>
</dbReference>
<comment type="function">
    <text evidence="10">Probably acts as a heme chaperone, transferring heme to an unknown acceptor. Binds one molecule of heme per monomer, possibly covalently. Binds 1 [4Fe-4S] cluster. The cluster is coordinated with 3 cysteines and an exchangeable S-adenosyl-L-methionine.</text>
</comment>
<comment type="caution">
    <text evidence="12">The sequence shown here is derived from an EMBL/GenBank/DDBJ whole genome shotgun (WGS) entry which is preliminary data.</text>
</comment>
<comment type="similarity">
    <text evidence="2">Belongs to the anaerobic coproporphyrinogen-III oxidase family. HemW subfamily.</text>
</comment>
<evidence type="ECO:0000256" key="2">
    <source>
        <dbReference type="ARBA" id="ARBA00006100"/>
    </source>
</evidence>
<evidence type="ECO:0000313" key="12">
    <source>
        <dbReference type="EMBL" id="NYZ24725.1"/>
    </source>
</evidence>
<dbReference type="Pfam" id="PF04055">
    <property type="entry name" value="Radical_SAM"/>
    <property type="match status" value="1"/>
</dbReference>
<evidence type="ECO:0000256" key="8">
    <source>
        <dbReference type="ARBA" id="ARBA00023014"/>
    </source>
</evidence>
<dbReference type="SMART" id="SM00729">
    <property type="entry name" value="Elp3"/>
    <property type="match status" value="1"/>
</dbReference>
<dbReference type="EMBL" id="JABFDB010000044">
    <property type="protein sequence ID" value="NYZ24725.1"/>
    <property type="molecule type" value="Genomic_DNA"/>
</dbReference>
<dbReference type="InterPro" id="IPR006638">
    <property type="entry name" value="Elp3/MiaA/NifB-like_rSAM"/>
</dbReference>
<dbReference type="SFLD" id="SFLDF00562">
    <property type="entry name" value="HemN-like__clustered_with_heat"/>
    <property type="match status" value="1"/>
</dbReference>
<comment type="subcellular location">
    <subcellularLocation>
        <location evidence="10">Cytoplasm</location>
    </subcellularLocation>
</comment>
<evidence type="ECO:0000256" key="5">
    <source>
        <dbReference type="ARBA" id="ARBA00022691"/>
    </source>
</evidence>
<dbReference type="SFLD" id="SFLDF00288">
    <property type="entry name" value="HemN-like__clustered_with_nucl"/>
    <property type="match status" value="1"/>
</dbReference>
<dbReference type="NCBIfam" id="TIGR00539">
    <property type="entry name" value="hemN_rel"/>
    <property type="match status" value="1"/>
</dbReference>
<comment type="cofactor">
    <cofactor evidence="1">
        <name>[4Fe-4S] cluster</name>
        <dbReference type="ChEBI" id="CHEBI:49883"/>
    </cofactor>
</comment>
<evidence type="ECO:0000256" key="3">
    <source>
        <dbReference type="ARBA" id="ARBA00017228"/>
    </source>
</evidence>
<dbReference type="SFLD" id="SFLDS00029">
    <property type="entry name" value="Radical_SAM"/>
    <property type="match status" value="1"/>
</dbReference>
<keyword evidence="5 10" id="KW-0949">S-adenosyl-L-methionine</keyword>
<dbReference type="RefSeq" id="WP_180286500.1">
    <property type="nucleotide sequence ID" value="NZ_JABFDB010000044.1"/>
</dbReference>
<evidence type="ECO:0000313" key="13">
    <source>
        <dbReference type="Proteomes" id="UP000584642"/>
    </source>
</evidence>
<proteinExistence type="inferred from homology"/>
<dbReference type="InterPro" id="IPR013785">
    <property type="entry name" value="Aldolase_TIM"/>
</dbReference>
<keyword evidence="6 10" id="KW-0479">Metal-binding</keyword>
<feature type="domain" description="Radical SAM core" evidence="11">
    <location>
        <begin position="4"/>
        <end position="236"/>
    </location>
</feature>
<dbReference type="InterPro" id="IPR004559">
    <property type="entry name" value="HemW-like"/>
</dbReference>
<dbReference type="InterPro" id="IPR010723">
    <property type="entry name" value="HemN_C"/>
</dbReference>
<keyword evidence="4 10" id="KW-0349">Heme</keyword>
<evidence type="ECO:0000259" key="11">
    <source>
        <dbReference type="PROSITE" id="PS51918"/>
    </source>
</evidence>
<evidence type="ECO:0000256" key="4">
    <source>
        <dbReference type="ARBA" id="ARBA00022617"/>
    </source>
</evidence>
<evidence type="ECO:0000256" key="1">
    <source>
        <dbReference type="ARBA" id="ARBA00001966"/>
    </source>
</evidence>
<dbReference type="Proteomes" id="UP000584642">
    <property type="component" value="Unassembled WGS sequence"/>
</dbReference>
<evidence type="ECO:0000256" key="6">
    <source>
        <dbReference type="ARBA" id="ARBA00022723"/>
    </source>
</evidence>
<gene>
    <name evidence="12" type="ORF">HND93_33900</name>
</gene>
<evidence type="ECO:0000256" key="10">
    <source>
        <dbReference type="RuleBase" id="RU364116"/>
    </source>
</evidence>
<reference evidence="12 13" key="1">
    <citation type="submission" date="2020-05" db="EMBL/GenBank/DDBJ databases">
        <title>Azospirillum oleiclasticum sp. nov, a nitrogen-fixing and heavy crude oil-emulsifying bacterium isolated from the crude oil of Yumen Oilfield.</title>
        <authorList>
            <person name="Wu D."/>
            <person name="Cai M."/>
            <person name="Zhang X."/>
        </authorList>
    </citation>
    <scope>NUCLEOTIDE SEQUENCE [LARGE SCALE GENOMIC DNA]</scope>
    <source>
        <strain evidence="12 13">ROY-1-1-2</strain>
    </source>
</reference>
<protein>
    <recommendedName>
        <fullName evidence="3 10">Heme chaperone HemW</fullName>
    </recommendedName>
</protein>
<accession>A0ABX2TN66</accession>
<dbReference type="InterPro" id="IPR058240">
    <property type="entry name" value="rSAM_sf"/>
</dbReference>
<dbReference type="SFLD" id="SFLDG01065">
    <property type="entry name" value="anaerobic_coproporphyrinogen-I"/>
    <property type="match status" value="1"/>
</dbReference>
<dbReference type="SUPFAM" id="SSF102114">
    <property type="entry name" value="Radical SAM enzymes"/>
    <property type="match status" value="1"/>
</dbReference>
<dbReference type="Gene3D" id="3.20.20.70">
    <property type="entry name" value="Aldolase class I"/>
    <property type="match status" value="1"/>
</dbReference>
<dbReference type="PANTHER" id="PTHR13932:SF5">
    <property type="entry name" value="RADICAL S-ADENOSYL METHIONINE DOMAIN-CONTAINING PROTEIN 1, MITOCHONDRIAL"/>
    <property type="match status" value="1"/>
</dbReference>
<keyword evidence="13" id="KW-1185">Reference proteome</keyword>
<keyword evidence="7 10" id="KW-0408">Iron</keyword>
<sequence length="388" mass="42602">MLPVDHDPGFGIYVHWPFCKAKCPYCDFNSHVRDRIDQERWRAGLLRELDHYADATAGRTVTSIFFGGGTPSLMEPATVAALVDRVAARWPVADRLEVTLEANPTSVEAGRFRGFREAGVNRVSLGIQALDDASLRFLGRQHSAAEALEAIGLARSIFDRFSFDLIYARPGQTVPDWERELRRALDFAVGHLSVYQLTIEEGTAFFPLHARGALVLPDEETAGDLYEATQAVLDAAGLPAYEISNHARPGEESRHNLTYWRYGDYVGVGPGAHGRLTLDGTKLATRAHRAPEIWLERVERDGHGAHAPETVGLEERASEMLMMGLRLAEGVPLARLRAETGRDLHDLAAPGALERLAAGGFIEVTAERLRATEAGRQRLNAVLAALLA</sequence>
<keyword evidence="10" id="KW-0963">Cytoplasm</keyword>
<dbReference type="CDD" id="cd01335">
    <property type="entry name" value="Radical_SAM"/>
    <property type="match status" value="1"/>
</dbReference>
<dbReference type="Pfam" id="PF06969">
    <property type="entry name" value="HemN_C"/>
    <property type="match status" value="1"/>
</dbReference>
<organism evidence="12 13">
    <name type="scientific">Azospirillum oleiclasticum</name>
    <dbReference type="NCBI Taxonomy" id="2735135"/>
    <lineage>
        <taxon>Bacteria</taxon>
        <taxon>Pseudomonadati</taxon>
        <taxon>Pseudomonadota</taxon>
        <taxon>Alphaproteobacteria</taxon>
        <taxon>Rhodospirillales</taxon>
        <taxon>Azospirillaceae</taxon>
        <taxon>Azospirillum</taxon>
    </lineage>
</organism>
<dbReference type="InterPro" id="IPR034505">
    <property type="entry name" value="Coproporphyrinogen-III_oxidase"/>
</dbReference>